<accession>A0AA35TIB7</accession>
<comment type="similarity">
    <text evidence="3">Belongs to the TRAP-delta family.</text>
</comment>
<dbReference type="InterPro" id="IPR008855">
    <property type="entry name" value="TRAP-delta"/>
</dbReference>
<evidence type="ECO:0000256" key="12">
    <source>
        <dbReference type="ARBA" id="ARBA00023136"/>
    </source>
</evidence>
<feature type="chain" id="PRO_5041279811" description="Translocon-associated protein subunit delta" evidence="16">
    <location>
        <begin position="21"/>
        <end position="166"/>
    </location>
</feature>
<dbReference type="AlphaFoldDB" id="A0AA35TIB7"/>
<comment type="subunit">
    <text evidence="4">Heterotetramer of TRAP-alpha, TRAP-beta, TRAP-delta and TRAP-gamma.</text>
</comment>
<evidence type="ECO:0000256" key="15">
    <source>
        <dbReference type="SAM" id="Phobius"/>
    </source>
</evidence>
<keyword evidence="13" id="KW-1015">Disulfide bond</keyword>
<evidence type="ECO:0000256" key="4">
    <source>
        <dbReference type="ARBA" id="ARBA00011819"/>
    </source>
</evidence>
<dbReference type="GO" id="GO:0005789">
    <property type="term" value="C:endoplasmic reticulum membrane"/>
    <property type="evidence" value="ECO:0007669"/>
    <property type="project" value="UniProtKB-SubCell"/>
</dbReference>
<evidence type="ECO:0000256" key="11">
    <source>
        <dbReference type="ARBA" id="ARBA00022989"/>
    </source>
</evidence>
<dbReference type="EMBL" id="CASHTH010003700">
    <property type="protein sequence ID" value="CAI8048091.1"/>
    <property type="molecule type" value="Genomic_DNA"/>
</dbReference>
<comment type="function">
    <text evidence="1">TRAP proteins are part of a complex whose function is to bind calcium to the ER membrane and thereby regulate the retention of ER resident proteins.</text>
</comment>
<evidence type="ECO:0000256" key="5">
    <source>
        <dbReference type="ARBA" id="ARBA00014387"/>
    </source>
</evidence>
<keyword evidence="6" id="KW-1017">Isopeptide bond</keyword>
<comment type="subcellular location">
    <subcellularLocation>
        <location evidence="2">Endoplasmic reticulum membrane</location>
        <topology evidence="2">Single-pass type I membrane protein</topology>
    </subcellularLocation>
</comment>
<evidence type="ECO:0000256" key="1">
    <source>
        <dbReference type="ARBA" id="ARBA00002838"/>
    </source>
</evidence>
<feature type="signal peptide" evidence="16">
    <location>
        <begin position="1"/>
        <end position="20"/>
    </location>
</feature>
<keyword evidence="12 15" id="KW-0472">Membrane</keyword>
<name>A0AA35TIB7_GEOBA</name>
<reference evidence="17" key="1">
    <citation type="submission" date="2023-03" db="EMBL/GenBank/DDBJ databases">
        <authorList>
            <person name="Steffen K."/>
            <person name="Cardenas P."/>
        </authorList>
    </citation>
    <scope>NUCLEOTIDE SEQUENCE</scope>
</reference>
<sequence length="166" mass="18178">MVKLGICVLLLALALSTANGCTNPKVKSTTYSTENQYFSGESVFIAQVEVDCNGESISLHALVGGQLLPVSKGITSGSTEHFQVSWTEDHDRSGSREVKFYDDNGASSIRKALRYGEEVTTSPLFSVDIKHKNSSNEMWLSPAFLAMIAGLLVYWLAYMAKCKLQE</sequence>
<evidence type="ECO:0000313" key="17">
    <source>
        <dbReference type="EMBL" id="CAI8048091.1"/>
    </source>
</evidence>
<protein>
    <recommendedName>
        <fullName evidence="5">Translocon-associated protein subunit delta</fullName>
    </recommendedName>
    <alternativeName>
        <fullName evidence="14">Signal sequence receptor subunit delta</fullName>
    </alternativeName>
</protein>
<organism evidence="17 18">
    <name type="scientific">Geodia barretti</name>
    <name type="common">Barrett's horny sponge</name>
    <dbReference type="NCBI Taxonomy" id="519541"/>
    <lineage>
        <taxon>Eukaryota</taxon>
        <taxon>Metazoa</taxon>
        <taxon>Porifera</taxon>
        <taxon>Demospongiae</taxon>
        <taxon>Heteroscleromorpha</taxon>
        <taxon>Tetractinellida</taxon>
        <taxon>Astrophorina</taxon>
        <taxon>Geodiidae</taxon>
        <taxon>Geodia</taxon>
    </lineage>
</organism>
<dbReference type="Pfam" id="PF05404">
    <property type="entry name" value="TRAP-delta"/>
    <property type="match status" value="1"/>
</dbReference>
<proteinExistence type="inferred from homology"/>
<evidence type="ECO:0000256" key="7">
    <source>
        <dbReference type="ARBA" id="ARBA00022692"/>
    </source>
</evidence>
<keyword evidence="9" id="KW-0256">Endoplasmic reticulum</keyword>
<evidence type="ECO:0000256" key="10">
    <source>
        <dbReference type="ARBA" id="ARBA00022843"/>
    </source>
</evidence>
<evidence type="ECO:0000256" key="2">
    <source>
        <dbReference type="ARBA" id="ARBA00004115"/>
    </source>
</evidence>
<dbReference type="Proteomes" id="UP001174909">
    <property type="component" value="Unassembled WGS sequence"/>
</dbReference>
<evidence type="ECO:0000256" key="14">
    <source>
        <dbReference type="ARBA" id="ARBA00031791"/>
    </source>
</evidence>
<evidence type="ECO:0000256" key="9">
    <source>
        <dbReference type="ARBA" id="ARBA00022824"/>
    </source>
</evidence>
<feature type="transmembrane region" description="Helical" evidence="15">
    <location>
        <begin position="139"/>
        <end position="160"/>
    </location>
</feature>
<gene>
    <name evidence="17" type="ORF">GBAR_LOCUS26562</name>
</gene>
<comment type="caution">
    <text evidence="17">The sequence shown here is derived from an EMBL/GenBank/DDBJ whole genome shotgun (WGS) entry which is preliminary data.</text>
</comment>
<evidence type="ECO:0000256" key="6">
    <source>
        <dbReference type="ARBA" id="ARBA00022499"/>
    </source>
</evidence>
<evidence type="ECO:0000256" key="13">
    <source>
        <dbReference type="ARBA" id="ARBA00023157"/>
    </source>
</evidence>
<evidence type="ECO:0000256" key="8">
    <source>
        <dbReference type="ARBA" id="ARBA00022729"/>
    </source>
</evidence>
<dbReference type="PANTHER" id="PTHR12731:SF1">
    <property type="entry name" value="TRANSLOCON-ASSOCIATED PROTEIN SUBUNIT DELTA"/>
    <property type="match status" value="1"/>
</dbReference>
<keyword evidence="7 15" id="KW-0812">Transmembrane</keyword>
<keyword evidence="8 16" id="KW-0732">Signal</keyword>
<keyword evidence="11 15" id="KW-1133">Transmembrane helix</keyword>
<dbReference type="PANTHER" id="PTHR12731">
    <property type="entry name" value="TRANSLOCON-ASSOCIATED PROTEIN, DELTA SUBUNIT"/>
    <property type="match status" value="1"/>
</dbReference>
<keyword evidence="10" id="KW-0832">Ubl conjugation</keyword>
<evidence type="ECO:0000256" key="3">
    <source>
        <dbReference type="ARBA" id="ARBA00009294"/>
    </source>
</evidence>
<evidence type="ECO:0000313" key="18">
    <source>
        <dbReference type="Proteomes" id="UP001174909"/>
    </source>
</evidence>
<evidence type="ECO:0000256" key="16">
    <source>
        <dbReference type="SAM" id="SignalP"/>
    </source>
</evidence>
<keyword evidence="18" id="KW-1185">Reference proteome</keyword>